<proteinExistence type="predicted"/>
<reference evidence="2 3" key="1">
    <citation type="journal article" date="2016" name="Nat. Commun.">
        <title>Thousands of microbial genomes shed light on interconnected biogeochemical processes in an aquifer system.</title>
        <authorList>
            <person name="Anantharaman K."/>
            <person name="Brown C.T."/>
            <person name="Hug L.A."/>
            <person name="Sharon I."/>
            <person name="Castelle C.J."/>
            <person name="Probst A.J."/>
            <person name="Thomas B.C."/>
            <person name="Singh A."/>
            <person name="Wilkins M.J."/>
            <person name="Karaoz U."/>
            <person name="Brodie E.L."/>
            <person name="Williams K.H."/>
            <person name="Hubbard S.S."/>
            <person name="Banfield J.F."/>
        </authorList>
    </citation>
    <scope>NUCLEOTIDE SEQUENCE [LARGE SCALE GENOMIC DNA]</scope>
</reference>
<evidence type="ECO:0000313" key="3">
    <source>
        <dbReference type="Proteomes" id="UP000178647"/>
    </source>
</evidence>
<evidence type="ECO:0000313" key="2">
    <source>
        <dbReference type="EMBL" id="OGZ24072.1"/>
    </source>
</evidence>
<dbReference type="EMBL" id="MHMH01000020">
    <property type="protein sequence ID" value="OGZ24072.1"/>
    <property type="molecule type" value="Genomic_DNA"/>
</dbReference>
<feature type="domain" description="DUF5678" evidence="1">
    <location>
        <begin position="17"/>
        <end position="47"/>
    </location>
</feature>
<gene>
    <name evidence="2" type="ORF">A2896_01100</name>
</gene>
<dbReference type="Pfam" id="PF18929">
    <property type="entry name" value="DUF5678"/>
    <property type="match status" value="1"/>
</dbReference>
<sequence>MEKSNDLTKILLPYAKKNLWVALSMDRKKVIGSGKTPKEALEEAREKKVERPTLLQAIPDYSGFAPFTK</sequence>
<dbReference type="AlphaFoldDB" id="A0A1G2EEQ4"/>
<name>A0A1G2EEQ4_9BACT</name>
<dbReference type="Proteomes" id="UP000178647">
    <property type="component" value="Unassembled WGS sequence"/>
</dbReference>
<evidence type="ECO:0000259" key="1">
    <source>
        <dbReference type="Pfam" id="PF18929"/>
    </source>
</evidence>
<protein>
    <recommendedName>
        <fullName evidence="1">DUF5678 domain-containing protein</fullName>
    </recommendedName>
</protein>
<comment type="caution">
    <text evidence="2">The sequence shown here is derived from an EMBL/GenBank/DDBJ whole genome shotgun (WGS) entry which is preliminary data.</text>
</comment>
<organism evidence="2 3">
    <name type="scientific">Candidatus Nealsonbacteria bacterium RIFCSPLOWO2_01_FULL_43_32</name>
    <dbReference type="NCBI Taxonomy" id="1801672"/>
    <lineage>
        <taxon>Bacteria</taxon>
        <taxon>Candidatus Nealsoniibacteriota</taxon>
    </lineage>
</organism>
<dbReference type="InterPro" id="IPR043734">
    <property type="entry name" value="DUF5678"/>
</dbReference>
<accession>A0A1G2EEQ4</accession>